<comment type="similarity">
    <text evidence="2 8">Belongs to the PHP hydrolase family. HisK subfamily.</text>
</comment>
<dbReference type="Gene3D" id="3.20.20.140">
    <property type="entry name" value="Metal-dependent hydrolases"/>
    <property type="match status" value="1"/>
</dbReference>
<dbReference type="GO" id="GO:0000105">
    <property type="term" value="P:L-histidine biosynthetic process"/>
    <property type="evidence" value="ECO:0007669"/>
    <property type="project" value="UniProtKB-UniRule"/>
</dbReference>
<dbReference type="KEGG" id="bbev:BBEV_0860"/>
<dbReference type="PATRIC" id="fig|632773.3.peg.915"/>
<dbReference type="SUPFAM" id="SSF89550">
    <property type="entry name" value="PHP domain-like"/>
    <property type="match status" value="1"/>
</dbReference>
<evidence type="ECO:0000256" key="5">
    <source>
        <dbReference type="ARBA" id="ARBA00022801"/>
    </source>
</evidence>
<dbReference type="NCBIfam" id="TIGR01856">
    <property type="entry name" value="hisJ_fam"/>
    <property type="match status" value="1"/>
</dbReference>
<proteinExistence type="inferred from homology"/>
<evidence type="ECO:0000256" key="4">
    <source>
        <dbReference type="ARBA" id="ARBA00022605"/>
    </source>
</evidence>
<protein>
    <recommendedName>
        <fullName evidence="3 8">Histidinol-phosphatase</fullName>
        <shortName evidence="8">HolPase</shortName>
        <ecNumber evidence="3 8">3.1.3.15</ecNumber>
    </recommendedName>
</protein>
<reference evidence="10 11" key="1">
    <citation type="submission" date="2015-08" db="EMBL/GenBank/DDBJ databases">
        <title>The complete genome sequence of Bacillus beveridgei MLTeJB.</title>
        <authorList>
            <person name="Hanson T.E."/>
            <person name="Mesa C."/>
            <person name="Basesman S.M."/>
            <person name="Oremland R.S."/>
        </authorList>
    </citation>
    <scope>NUCLEOTIDE SEQUENCE [LARGE SCALE GENOMIC DNA]</scope>
    <source>
        <strain evidence="10 11">MLTeJB</strain>
    </source>
</reference>
<evidence type="ECO:0000313" key="10">
    <source>
        <dbReference type="EMBL" id="AOM82231.1"/>
    </source>
</evidence>
<dbReference type="UniPathway" id="UPA00031">
    <property type="reaction ID" value="UER00013"/>
</dbReference>
<gene>
    <name evidence="10" type="primary">hisK</name>
    <name evidence="10" type="ORF">BBEV_0860</name>
</gene>
<dbReference type="STRING" id="632773.BBEV_0860"/>
<comment type="pathway">
    <text evidence="1 8">Amino-acid biosynthesis; L-histidine biosynthesis; L-histidine from 5-phospho-alpha-D-ribose 1-diphosphate: step 8/9.</text>
</comment>
<dbReference type="InterPro" id="IPR004013">
    <property type="entry name" value="PHP_dom"/>
</dbReference>
<keyword evidence="6 8" id="KW-0368">Histidine biosynthesis</keyword>
<dbReference type="PANTHER" id="PTHR21039:SF0">
    <property type="entry name" value="HISTIDINOL-PHOSPHATASE"/>
    <property type="match status" value="1"/>
</dbReference>
<dbReference type="InterPro" id="IPR016195">
    <property type="entry name" value="Pol/histidinol_Pase-like"/>
</dbReference>
<accession>A0A1D7QT96</accession>
<dbReference type="Pfam" id="PF13263">
    <property type="entry name" value="PHP_C"/>
    <property type="match status" value="1"/>
</dbReference>
<dbReference type="AlphaFoldDB" id="A0A1D7QT96"/>
<evidence type="ECO:0000256" key="6">
    <source>
        <dbReference type="ARBA" id="ARBA00023102"/>
    </source>
</evidence>
<evidence type="ECO:0000256" key="1">
    <source>
        <dbReference type="ARBA" id="ARBA00004970"/>
    </source>
</evidence>
<evidence type="ECO:0000256" key="8">
    <source>
        <dbReference type="RuleBase" id="RU366003"/>
    </source>
</evidence>
<dbReference type="EMBL" id="CP012502">
    <property type="protein sequence ID" value="AOM82231.1"/>
    <property type="molecule type" value="Genomic_DNA"/>
</dbReference>
<dbReference type="InterPro" id="IPR010140">
    <property type="entry name" value="Histidinol_P_phosphatase_HisJ"/>
</dbReference>
<feature type="domain" description="PHP" evidence="9">
    <location>
        <begin position="5"/>
        <end position="215"/>
    </location>
</feature>
<dbReference type="CDD" id="cd12110">
    <property type="entry name" value="PHP_HisPPase_Hisj_like"/>
    <property type="match status" value="1"/>
</dbReference>
<sequence>MQRKDGHIHSPYCPHGSSDNMEKYVQEAIHQGFEAITFTEHAPLPEGFTDPVPDKDSAMAKDDLSRYFKTLEMLKKAYQDHITIHSGLELDFIEGFEHEIQTFIDAHGHQLDELILSVHFLKLPDGSFICLDFDEASFAAGIEATGSLQSLYRLYYQTVLQSVKNNLHFPCPVSIGHISLVHKFQSHFQRTFSDEDQIRDVLFAIKEKGFRLDVNGAGLVKPLCKETYPPPFAISLAQEKDIPLVYGSDAHSASGIGQGYATIKPLLEGKKG</sequence>
<keyword evidence="5 8" id="KW-0378">Hydrolase</keyword>
<evidence type="ECO:0000256" key="3">
    <source>
        <dbReference type="ARBA" id="ARBA00013085"/>
    </source>
</evidence>
<dbReference type="GO" id="GO:0004401">
    <property type="term" value="F:histidinol-phosphatase activity"/>
    <property type="evidence" value="ECO:0007669"/>
    <property type="project" value="UniProtKB-UniRule"/>
</dbReference>
<dbReference type="EC" id="3.1.3.15" evidence="3 8"/>
<dbReference type="OrthoDB" id="9775255at2"/>
<keyword evidence="4 8" id="KW-0028">Amino-acid biosynthesis</keyword>
<dbReference type="RefSeq" id="WP_069364343.1">
    <property type="nucleotide sequence ID" value="NZ_CP012502.1"/>
</dbReference>
<name>A0A1D7QT96_9BACI</name>
<dbReference type="Proteomes" id="UP000094463">
    <property type="component" value="Chromosome"/>
</dbReference>
<dbReference type="PANTHER" id="PTHR21039">
    <property type="entry name" value="HISTIDINOL PHOSPHATASE-RELATED"/>
    <property type="match status" value="1"/>
</dbReference>
<evidence type="ECO:0000313" key="11">
    <source>
        <dbReference type="Proteomes" id="UP000094463"/>
    </source>
</evidence>
<evidence type="ECO:0000259" key="9">
    <source>
        <dbReference type="Pfam" id="PF02811"/>
    </source>
</evidence>
<keyword evidence="11" id="KW-1185">Reference proteome</keyword>
<comment type="catalytic activity">
    <reaction evidence="7 8">
        <text>L-histidinol phosphate + H2O = L-histidinol + phosphate</text>
        <dbReference type="Rhea" id="RHEA:14465"/>
        <dbReference type="ChEBI" id="CHEBI:15377"/>
        <dbReference type="ChEBI" id="CHEBI:43474"/>
        <dbReference type="ChEBI" id="CHEBI:57699"/>
        <dbReference type="ChEBI" id="CHEBI:57980"/>
        <dbReference type="EC" id="3.1.3.15"/>
    </reaction>
</comment>
<organism evidence="10 11">
    <name type="scientific">Salisediminibacterium beveridgei</name>
    <dbReference type="NCBI Taxonomy" id="632773"/>
    <lineage>
        <taxon>Bacteria</taxon>
        <taxon>Bacillati</taxon>
        <taxon>Bacillota</taxon>
        <taxon>Bacilli</taxon>
        <taxon>Bacillales</taxon>
        <taxon>Bacillaceae</taxon>
        <taxon>Salisediminibacterium</taxon>
    </lineage>
</organism>
<dbReference type="Pfam" id="PF02811">
    <property type="entry name" value="PHP"/>
    <property type="match status" value="1"/>
</dbReference>
<evidence type="ECO:0000256" key="7">
    <source>
        <dbReference type="ARBA" id="ARBA00049158"/>
    </source>
</evidence>
<dbReference type="NCBIfam" id="NF005996">
    <property type="entry name" value="PRK08123.1"/>
    <property type="match status" value="1"/>
</dbReference>
<evidence type="ECO:0000256" key="2">
    <source>
        <dbReference type="ARBA" id="ARBA00009152"/>
    </source>
</evidence>
<dbReference type="GO" id="GO:0005737">
    <property type="term" value="C:cytoplasm"/>
    <property type="evidence" value="ECO:0007669"/>
    <property type="project" value="TreeGrafter"/>
</dbReference>